<dbReference type="CDD" id="cd01672">
    <property type="entry name" value="TMPK"/>
    <property type="match status" value="1"/>
</dbReference>
<organism evidence="14 15">
    <name type="scientific">Amphritea balenae</name>
    <dbReference type="NCBI Taxonomy" id="452629"/>
    <lineage>
        <taxon>Bacteria</taxon>
        <taxon>Pseudomonadati</taxon>
        <taxon>Pseudomonadota</taxon>
        <taxon>Gammaproteobacteria</taxon>
        <taxon>Oceanospirillales</taxon>
        <taxon>Oceanospirillaceae</taxon>
        <taxon>Amphritea</taxon>
    </lineage>
</organism>
<dbReference type="Gene3D" id="3.40.50.300">
    <property type="entry name" value="P-loop containing nucleotide triphosphate hydrolases"/>
    <property type="match status" value="1"/>
</dbReference>
<evidence type="ECO:0000256" key="12">
    <source>
        <dbReference type="HAMAP-Rule" id="MF_00165"/>
    </source>
</evidence>
<dbReference type="NCBIfam" id="TIGR00041">
    <property type="entry name" value="DTMP_kinase"/>
    <property type="match status" value="1"/>
</dbReference>
<keyword evidence="5 12" id="KW-0545">Nucleotide biosynthesis</keyword>
<evidence type="ECO:0000256" key="6">
    <source>
        <dbReference type="ARBA" id="ARBA00022741"/>
    </source>
</evidence>
<dbReference type="GO" id="GO:0006227">
    <property type="term" value="P:dUDP biosynthetic process"/>
    <property type="evidence" value="ECO:0007669"/>
    <property type="project" value="TreeGrafter"/>
</dbReference>
<dbReference type="InterPro" id="IPR027417">
    <property type="entry name" value="P-loop_NTPase"/>
</dbReference>
<dbReference type="SUPFAM" id="SSF52540">
    <property type="entry name" value="P-loop containing nucleoside triphosphate hydrolases"/>
    <property type="match status" value="1"/>
</dbReference>
<dbReference type="PANTHER" id="PTHR10344:SF4">
    <property type="entry name" value="UMP-CMP KINASE 2, MITOCHONDRIAL"/>
    <property type="match status" value="1"/>
</dbReference>
<dbReference type="GO" id="GO:0004798">
    <property type="term" value="F:dTMP kinase activity"/>
    <property type="evidence" value="ECO:0007669"/>
    <property type="project" value="UniProtKB-UniRule"/>
</dbReference>
<evidence type="ECO:0000256" key="8">
    <source>
        <dbReference type="ARBA" id="ARBA00022840"/>
    </source>
</evidence>
<feature type="domain" description="Thymidylate kinase-like" evidence="13">
    <location>
        <begin position="12"/>
        <end position="201"/>
    </location>
</feature>
<evidence type="ECO:0000256" key="1">
    <source>
        <dbReference type="ARBA" id="ARBA00009776"/>
    </source>
</evidence>
<keyword evidence="15" id="KW-1185">Reference proteome</keyword>
<dbReference type="InterPro" id="IPR039430">
    <property type="entry name" value="Thymidylate_kin-like_dom"/>
</dbReference>
<evidence type="ECO:0000256" key="2">
    <source>
        <dbReference type="ARBA" id="ARBA00012980"/>
    </source>
</evidence>
<accession>A0A3P1SM35</accession>
<comment type="similarity">
    <text evidence="1 12">Belongs to the thymidylate kinase family.</text>
</comment>
<dbReference type="RefSeq" id="WP_124927069.1">
    <property type="nucleotide sequence ID" value="NZ_BMOH01000008.1"/>
</dbReference>
<feature type="binding site" evidence="12">
    <location>
        <begin position="14"/>
        <end position="21"/>
    </location>
    <ligand>
        <name>ATP</name>
        <dbReference type="ChEBI" id="CHEBI:30616"/>
    </ligand>
</feature>
<evidence type="ECO:0000256" key="10">
    <source>
        <dbReference type="ARBA" id="ARBA00048743"/>
    </source>
</evidence>
<evidence type="ECO:0000256" key="7">
    <source>
        <dbReference type="ARBA" id="ARBA00022777"/>
    </source>
</evidence>
<name>A0A3P1SM35_9GAMM</name>
<keyword evidence="4 12" id="KW-0808">Transferase</keyword>
<gene>
    <name evidence="12" type="primary">tmk</name>
    <name evidence="14" type="ORF">EHS89_15470</name>
</gene>
<evidence type="ECO:0000313" key="14">
    <source>
        <dbReference type="EMBL" id="RRC97974.1"/>
    </source>
</evidence>
<reference evidence="14 15" key="1">
    <citation type="submission" date="2018-11" db="EMBL/GenBank/DDBJ databases">
        <title>The draft genome sequence of Amphritea balenae JAMM 1525T.</title>
        <authorList>
            <person name="Fang Z."/>
            <person name="Zhang Y."/>
            <person name="Han X."/>
        </authorList>
    </citation>
    <scope>NUCLEOTIDE SEQUENCE [LARGE SCALE GENOMIC DNA]</scope>
    <source>
        <strain evidence="14 15">JAMM 1525</strain>
    </source>
</reference>
<evidence type="ECO:0000259" key="13">
    <source>
        <dbReference type="Pfam" id="PF02223"/>
    </source>
</evidence>
<dbReference type="OrthoDB" id="9774907at2"/>
<dbReference type="FunFam" id="3.40.50.300:FF:000225">
    <property type="entry name" value="Thymidylate kinase"/>
    <property type="match status" value="1"/>
</dbReference>
<evidence type="ECO:0000256" key="5">
    <source>
        <dbReference type="ARBA" id="ARBA00022727"/>
    </source>
</evidence>
<dbReference type="Pfam" id="PF02223">
    <property type="entry name" value="Thymidylate_kin"/>
    <property type="match status" value="1"/>
</dbReference>
<evidence type="ECO:0000256" key="11">
    <source>
        <dbReference type="ARBA" id="ARBA00057735"/>
    </source>
</evidence>
<dbReference type="EC" id="2.7.4.9" evidence="2 12"/>
<dbReference type="AlphaFoldDB" id="A0A3P1SM35"/>
<dbReference type="Proteomes" id="UP000267535">
    <property type="component" value="Unassembled WGS sequence"/>
</dbReference>
<dbReference type="EMBL" id="RQXV01000009">
    <property type="protein sequence ID" value="RRC97974.1"/>
    <property type="molecule type" value="Genomic_DNA"/>
</dbReference>
<dbReference type="HAMAP" id="MF_00165">
    <property type="entry name" value="Thymidylate_kinase"/>
    <property type="match status" value="1"/>
</dbReference>
<keyword evidence="8 12" id="KW-0067">ATP-binding</keyword>
<dbReference type="GO" id="GO:0005524">
    <property type="term" value="F:ATP binding"/>
    <property type="evidence" value="ECO:0007669"/>
    <property type="project" value="UniProtKB-UniRule"/>
</dbReference>
<comment type="function">
    <text evidence="11 12">Phosphorylation of dTMP to form dTDP in both de novo and salvage pathways of dTTP synthesis.</text>
</comment>
<dbReference type="GO" id="GO:0005829">
    <property type="term" value="C:cytosol"/>
    <property type="evidence" value="ECO:0007669"/>
    <property type="project" value="TreeGrafter"/>
</dbReference>
<evidence type="ECO:0000256" key="3">
    <source>
        <dbReference type="ARBA" id="ARBA00017144"/>
    </source>
</evidence>
<keyword evidence="7 12" id="KW-0418">Kinase</keyword>
<dbReference type="GO" id="GO:0006233">
    <property type="term" value="P:dTDP biosynthetic process"/>
    <property type="evidence" value="ECO:0007669"/>
    <property type="project" value="InterPro"/>
</dbReference>
<evidence type="ECO:0000313" key="15">
    <source>
        <dbReference type="Proteomes" id="UP000267535"/>
    </source>
</evidence>
<proteinExistence type="inferred from homology"/>
<evidence type="ECO:0000256" key="9">
    <source>
        <dbReference type="ARBA" id="ARBA00029962"/>
    </source>
</evidence>
<protein>
    <recommendedName>
        <fullName evidence="3 12">Thymidylate kinase</fullName>
        <ecNumber evidence="2 12">2.7.4.9</ecNumber>
    </recommendedName>
    <alternativeName>
        <fullName evidence="9 12">dTMP kinase</fullName>
    </alternativeName>
</protein>
<comment type="catalytic activity">
    <reaction evidence="10 12">
        <text>dTMP + ATP = dTDP + ADP</text>
        <dbReference type="Rhea" id="RHEA:13517"/>
        <dbReference type="ChEBI" id="CHEBI:30616"/>
        <dbReference type="ChEBI" id="CHEBI:58369"/>
        <dbReference type="ChEBI" id="CHEBI:63528"/>
        <dbReference type="ChEBI" id="CHEBI:456216"/>
        <dbReference type="EC" id="2.7.4.9"/>
    </reaction>
</comment>
<dbReference type="InterPro" id="IPR018094">
    <property type="entry name" value="Thymidylate_kinase"/>
</dbReference>
<evidence type="ECO:0000256" key="4">
    <source>
        <dbReference type="ARBA" id="ARBA00022679"/>
    </source>
</evidence>
<dbReference type="GO" id="GO:0006235">
    <property type="term" value="P:dTTP biosynthetic process"/>
    <property type="evidence" value="ECO:0007669"/>
    <property type="project" value="UniProtKB-UniRule"/>
</dbReference>
<dbReference type="PANTHER" id="PTHR10344">
    <property type="entry name" value="THYMIDYLATE KINASE"/>
    <property type="match status" value="1"/>
</dbReference>
<comment type="caution">
    <text evidence="14">The sequence shown here is derived from an EMBL/GenBank/DDBJ whole genome shotgun (WGS) entry which is preliminary data.</text>
</comment>
<sequence>MTTVKPGCFITLEGTEGVGKSTNLRFIESVLEQHQIDYQLTREPGGTPLAEQVRELLLANRDEKVADDAELLLVFAARAQHLDQVVRPAVDAGRWVLCDRFTDATFAYQGGGRGLSRELISQLETIVQRGLQPDLTILLDLPVEIGLSRASQRGELDRFENEKIEFFDRVRNAYLDRAGSDPKRFAIIDASGTLEQVQEQIAQVLNTFLAKQR</sequence>
<keyword evidence="6 12" id="KW-0547">Nucleotide-binding</keyword>